<feature type="transmembrane region" description="Helical" evidence="6">
    <location>
        <begin position="439"/>
        <end position="459"/>
    </location>
</feature>
<dbReference type="AlphaFoldDB" id="A0A6N0HQ57"/>
<feature type="transmembrane region" description="Helical" evidence="6">
    <location>
        <begin position="661"/>
        <end position="681"/>
    </location>
</feature>
<feature type="transmembrane region" description="Helical" evidence="6">
    <location>
        <begin position="730"/>
        <end position="753"/>
    </location>
</feature>
<keyword evidence="9" id="KW-1185">Reference proteome</keyword>
<feature type="transmembrane region" description="Helical" evidence="6">
    <location>
        <begin position="636"/>
        <end position="654"/>
    </location>
</feature>
<feature type="transmembrane region" description="Helical" evidence="6">
    <location>
        <begin position="359"/>
        <end position="378"/>
    </location>
</feature>
<dbReference type="InterPro" id="IPR004869">
    <property type="entry name" value="MMPL_dom"/>
</dbReference>
<evidence type="ECO:0000256" key="1">
    <source>
        <dbReference type="ARBA" id="ARBA00004651"/>
    </source>
</evidence>
<evidence type="ECO:0000256" key="5">
    <source>
        <dbReference type="ARBA" id="ARBA00023136"/>
    </source>
</evidence>
<name>A0A6N0HQ57_9GAMM</name>
<dbReference type="InterPro" id="IPR000731">
    <property type="entry name" value="SSD"/>
</dbReference>
<feature type="transmembrane region" description="Helical" evidence="6">
    <location>
        <begin position="308"/>
        <end position="330"/>
    </location>
</feature>
<feature type="domain" description="SSD" evidence="7">
    <location>
        <begin position="659"/>
        <end position="786"/>
    </location>
</feature>
<feature type="transmembrane region" description="Helical" evidence="6">
    <location>
        <begin position="384"/>
        <end position="410"/>
    </location>
</feature>
<evidence type="ECO:0000256" key="3">
    <source>
        <dbReference type="ARBA" id="ARBA00022692"/>
    </source>
</evidence>
<evidence type="ECO:0000256" key="2">
    <source>
        <dbReference type="ARBA" id="ARBA00022475"/>
    </source>
</evidence>
<dbReference type="SUPFAM" id="SSF82866">
    <property type="entry name" value="Multidrug efflux transporter AcrB transmembrane domain"/>
    <property type="match status" value="2"/>
</dbReference>
<feature type="transmembrane region" description="Helical" evidence="6">
    <location>
        <begin position="687"/>
        <end position="709"/>
    </location>
</feature>
<dbReference type="KEGG" id="reo:HUE58_04840"/>
<evidence type="ECO:0000259" key="7">
    <source>
        <dbReference type="PROSITE" id="PS50156"/>
    </source>
</evidence>
<sequence length="793" mass="89151">MNVFFNFVLKKALLGLTLLLLVAVFFIAQIPDFQLDASSDSLVLEGDKNLSYYQSIKKNYGSDDYLVISYQVEDNLLAPTQLNHLKKFRQDLAKINQVKSVTTILDVPLFRSPPLSLIDLTGESISIDNGNANLALANDEFKNSPLYANNLVSKDGKTTAVLVALRDNQKFKELRESRDKMRIQRANNKLSDDQQLKLKIIEKQILKNATAQSKLQAQTIAQIRTTISRYSDKAHLFLGGLPMITTDIVAYISSDLIIFSLAVIGLMSLILAIIFKSIRWVIMPIGISIVSALIMTGVLAYLGWKVTVISSNFFSLLLVMTLSVVIHLVVRYREIAQLNPELDSNQLIKDTLSQMFKPCLFTTLTTFVAFGSLLISGIRPVIDFGWMMSIGVTIALILSFLAFPMIMSLLPKAKIEKHKTELSVTTSLAKFVEKFGHHLLVVLIIFVIGAGFGVSKLSVENRFIDYFKKDTEINQGLTLIDKKLGGTIPLEIIFDDLAEDYWFDEDLRDEIHEVHQYLDSLQETGKVLSIDTLMQLLTQANNNEALNGFFLNIIRFQLPESAKTQVLYPYLSEDNGQLRIVIRIRETNKELKRGELIDKIQRHISTNLGFKPDSFHLSGMLILYNNMLQSLFESQIETIAVVFVMIFIMFLFIFKSISLSILALIPNTLPSLFILGIMGLLNIPLDLMTITISAIAIGIGVDNAIHYIHRFKDEFKKDKDYMATMYRSHASIGLAMFYTSITVTMGFLILALSNFIPSIYFGVFTAIAMLSALLANLTLLPKLILMVKPKINP</sequence>
<dbReference type="Proteomes" id="UP000509429">
    <property type="component" value="Chromosome"/>
</dbReference>
<dbReference type="EMBL" id="CP054490">
    <property type="protein sequence ID" value="QKQ24448.1"/>
    <property type="molecule type" value="Genomic_DNA"/>
</dbReference>
<dbReference type="InterPro" id="IPR050545">
    <property type="entry name" value="Mycobact_MmpL"/>
</dbReference>
<keyword evidence="4 6" id="KW-1133">Transmembrane helix</keyword>
<protein>
    <submittedName>
        <fullName evidence="8">MMPL family transporter</fullName>
    </submittedName>
</protein>
<evidence type="ECO:0000313" key="8">
    <source>
        <dbReference type="EMBL" id="QKQ24448.1"/>
    </source>
</evidence>
<reference evidence="8 9" key="1">
    <citation type="submission" date="2020-05" db="EMBL/GenBank/DDBJ databases">
        <title>Horizontal transmission and recombination maintain forever young bacterial symbiont genomes.</title>
        <authorList>
            <person name="Russell S.L."/>
            <person name="Pepper-Tunick E."/>
            <person name="Svedberg J."/>
            <person name="Byrne A."/>
            <person name="Ruelas Castillo J."/>
            <person name="Vollmers C."/>
            <person name="Beinart R.A."/>
            <person name="Corbett-Detig R."/>
        </authorList>
    </citation>
    <scope>NUCLEOTIDE SEQUENCE [LARGE SCALE GENOMIC DNA]</scope>
    <source>
        <strain evidence="8">JDF_Ridge</strain>
    </source>
</reference>
<dbReference type="PANTHER" id="PTHR33406:SF12">
    <property type="entry name" value="BLR2997 PROTEIN"/>
    <property type="match status" value="1"/>
</dbReference>
<dbReference type="Pfam" id="PF03176">
    <property type="entry name" value="MMPL"/>
    <property type="match status" value="2"/>
</dbReference>
<keyword evidence="2" id="KW-1003">Cell membrane</keyword>
<comment type="subcellular location">
    <subcellularLocation>
        <location evidence="1">Cell membrane</location>
        <topology evidence="1">Multi-pass membrane protein</topology>
    </subcellularLocation>
</comment>
<evidence type="ECO:0000256" key="6">
    <source>
        <dbReference type="SAM" id="Phobius"/>
    </source>
</evidence>
<feature type="domain" description="SSD" evidence="7">
    <location>
        <begin position="247"/>
        <end position="409"/>
    </location>
</feature>
<keyword evidence="5 6" id="KW-0472">Membrane</keyword>
<proteinExistence type="predicted"/>
<feature type="transmembrane region" description="Helical" evidence="6">
    <location>
        <begin position="759"/>
        <end position="780"/>
    </location>
</feature>
<gene>
    <name evidence="8" type="ORF">HUE58_04840</name>
</gene>
<accession>A0A6N0HQ57</accession>
<dbReference type="RefSeq" id="WP_174605885.1">
    <property type="nucleotide sequence ID" value="NZ_CP054490.1"/>
</dbReference>
<feature type="transmembrane region" description="Helical" evidence="6">
    <location>
        <begin position="282"/>
        <end position="302"/>
    </location>
</feature>
<dbReference type="GO" id="GO:0005886">
    <property type="term" value="C:plasma membrane"/>
    <property type="evidence" value="ECO:0007669"/>
    <property type="project" value="UniProtKB-SubCell"/>
</dbReference>
<keyword evidence="3 6" id="KW-0812">Transmembrane</keyword>
<evidence type="ECO:0000313" key="9">
    <source>
        <dbReference type="Proteomes" id="UP000509429"/>
    </source>
</evidence>
<feature type="transmembrane region" description="Helical" evidence="6">
    <location>
        <begin position="256"/>
        <end position="275"/>
    </location>
</feature>
<dbReference type="Gene3D" id="1.20.1640.10">
    <property type="entry name" value="Multidrug efflux transporter AcrB transmembrane domain"/>
    <property type="match status" value="2"/>
</dbReference>
<dbReference type="PANTHER" id="PTHR33406">
    <property type="entry name" value="MEMBRANE PROTEIN MJ1562-RELATED"/>
    <property type="match status" value="1"/>
</dbReference>
<organism evidence="8 9">
    <name type="scientific">Candidatus Ruthia endofausta</name>
    <dbReference type="NCBI Taxonomy" id="2738852"/>
    <lineage>
        <taxon>Bacteria</taxon>
        <taxon>Pseudomonadati</taxon>
        <taxon>Pseudomonadota</taxon>
        <taxon>Gammaproteobacteria</taxon>
        <taxon>Candidatus Pseudothioglobaceae</taxon>
        <taxon>Candidatus Ruthturnera</taxon>
    </lineage>
</organism>
<evidence type="ECO:0000256" key="4">
    <source>
        <dbReference type="ARBA" id="ARBA00022989"/>
    </source>
</evidence>
<dbReference type="PROSITE" id="PS50156">
    <property type="entry name" value="SSD"/>
    <property type="match status" value="2"/>
</dbReference>